<gene>
    <name evidence="1" type="ORF">B0I36DRAFT_389706</name>
</gene>
<dbReference type="RefSeq" id="XP_046004596.1">
    <property type="nucleotide sequence ID" value="XM_046161356.1"/>
</dbReference>
<protein>
    <submittedName>
        <fullName evidence="1">Uncharacterized protein</fullName>
    </submittedName>
</protein>
<comment type="caution">
    <text evidence="1">The sequence shown here is derived from an EMBL/GenBank/DDBJ whole genome shotgun (WGS) entry which is preliminary data.</text>
</comment>
<accession>A0A9P8XQP5</accession>
<proteinExistence type="predicted"/>
<evidence type="ECO:0000313" key="1">
    <source>
        <dbReference type="EMBL" id="KAH7012220.1"/>
    </source>
</evidence>
<keyword evidence="2" id="KW-1185">Reference proteome</keyword>
<name>A0A9P8XQP5_9PEZI</name>
<organism evidence="1 2">
    <name type="scientific">Microdochium trichocladiopsis</name>
    <dbReference type="NCBI Taxonomy" id="1682393"/>
    <lineage>
        <taxon>Eukaryota</taxon>
        <taxon>Fungi</taxon>
        <taxon>Dikarya</taxon>
        <taxon>Ascomycota</taxon>
        <taxon>Pezizomycotina</taxon>
        <taxon>Sordariomycetes</taxon>
        <taxon>Xylariomycetidae</taxon>
        <taxon>Xylariales</taxon>
        <taxon>Microdochiaceae</taxon>
        <taxon>Microdochium</taxon>
    </lineage>
</organism>
<sequence>MPRSQAPDHRMILVEPEELDVREVEITSDNFKKLEPNVDGRCSSPTRPHARGSCLACAQLSARHVVRPRRHDLKLRGKLPGTKIFYDGEGEHGCPETVS</sequence>
<dbReference type="EMBL" id="JAGTJQ010000015">
    <property type="protein sequence ID" value="KAH7012220.1"/>
    <property type="molecule type" value="Genomic_DNA"/>
</dbReference>
<dbReference type="GeneID" id="70190902"/>
<evidence type="ECO:0000313" key="2">
    <source>
        <dbReference type="Proteomes" id="UP000756346"/>
    </source>
</evidence>
<dbReference type="Proteomes" id="UP000756346">
    <property type="component" value="Unassembled WGS sequence"/>
</dbReference>
<dbReference type="AlphaFoldDB" id="A0A9P8XQP5"/>
<reference evidence="1" key="1">
    <citation type="journal article" date="2021" name="Nat. Commun.">
        <title>Genetic determinants of endophytism in the Arabidopsis root mycobiome.</title>
        <authorList>
            <person name="Mesny F."/>
            <person name="Miyauchi S."/>
            <person name="Thiergart T."/>
            <person name="Pickel B."/>
            <person name="Atanasova L."/>
            <person name="Karlsson M."/>
            <person name="Huettel B."/>
            <person name="Barry K.W."/>
            <person name="Haridas S."/>
            <person name="Chen C."/>
            <person name="Bauer D."/>
            <person name="Andreopoulos W."/>
            <person name="Pangilinan J."/>
            <person name="LaButti K."/>
            <person name="Riley R."/>
            <person name="Lipzen A."/>
            <person name="Clum A."/>
            <person name="Drula E."/>
            <person name="Henrissat B."/>
            <person name="Kohler A."/>
            <person name="Grigoriev I.V."/>
            <person name="Martin F.M."/>
            <person name="Hacquard S."/>
        </authorList>
    </citation>
    <scope>NUCLEOTIDE SEQUENCE</scope>
    <source>
        <strain evidence="1">MPI-CAGE-CH-0230</strain>
    </source>
</reference>